<proteinExistence type="predicted"/>
<dbReference type="InterPro" id="IPR036291">
    <property type="entry name" value="NAD(P)-bd_dom_sf"/>
</dbReference>
<dbReference type="InterPro" id="IPR013154">
    <property type="entry name" value="ADH-like_N"/>
</dbReference>
<sequence length="372" mass="39411">MTSSTTNLAWNVPSSASSISHLIQNSGPIPTAGPHEVLVRLSAASLNYRDLLVAVRSPEYPGIDGVPGNHAENIVPCCDAAGVIHATGTSSRWAGREGLKVLLHPNEWLSGDVRNLDLTKVGGASNFQGVLQQWIVLSDERVIEAPKHLSGSESASLQTAGVTAWAAIREYLDASLNGEELRSWQDGNRLQGKTILTQGTGGVSCFAIQIAAILGATVIATSSSDQKLALAKKLGATHNINYATNPDWDQEVLRLTGGKGVDLVIELGGARTLMKSINSVRVGGVISLIGILSAPQDLPAEIIPKLLLSGKTVKGCVAFSRDATAEFARFAEQHAIKPVIAKEYKFQDAIQAFQALKDQTEVGKIVVKISEV</sequence>
<dbReference type="Pfam" id="PF00107">
    <property type="entry name" value="ADH_zinc_N"/>
    <property type="match status" value="1"/>
</dbReference>
<gene>
    <name evidence="2" type="ORF">B5807_09783</name>
</gene>
<dbReference type="InterPro" id="IPR020843">
    <property type="entry name" value="ER"/>
</dbReference>
<dbReference type="PANTHER" id="PTHR45033">
    <property type="match status" value="1"/>
</dbReference>
<dbReference type="Gene3D" id="3.40.50.720">
    <property type="entry name" value="NAD(P)-binding Rossmann-like Domain"/>
    <property type="match status" value="1"/>
</dbReference>
<evidence type="ECO:0000313" key="3">
    <source>
        <dbReference type="Proteomes" id="UP000193240"/>
    </source>
</evidence>
<dbReference type="EMBL" id="KZ107849">
    <property type="protein sequence ID" value="OSS47205.1"/>
    <property type="molecule type" value="Genomic_DNA"/>
</dbReference>
<evidence type="ECO:0000313" key="2">
    <source>
        <dbReference type="EMBL" id="OSS47205.1"/>
    </source>
</evidence>
<dbReference type="SUPFAM" id="SSF50129">
    <property type="entry name" value="GroES-like"/>
    <property type="match status" value="1"/>
</dbReference>
<dbReference type="InterPro" id="IPR013149">
    <property type="entry name" value="ADH-like_C"/>
</dbReference>
<dbReference type="Pfam" id="PF08240">
    <property type="entry name" value="ADH_N"/>
    <property type="match status" value="1"/>
</dbReference>
<dbReference type="SMART" id="SM00829">
    <property type="entry name" value="PKS_ER"/>
    <property type="match status" value="1"/>
</dbReference>
<dbReference type="STRING" id="105696.A0A1Y2LTQ2"/>
<dbReference type="CDD" id="cd08276">
    <property type="entry name" value="MDR7"/>
    <property type="match status" value="1"/>
</dbReference>
<dbReference type="AlphaFoldDB" id="A0A1Y2LTQ2"/>
<reference evidence="2 3" key="1">
    <citation type="journal article" date="2017" name="Genome Announc.">
        <title>Genome sequence of the saprophytic ascomycete Epicoccum nigrum ICMP 19927 strain isolated from New Zealand.</title>
        <authorList>
            <person name="Fokin M."/>
            <person name="Fleetwood D."/>
            <person name="Weir B.S."/>
            <person name="Villas-Boas S.G."/>
        </authorList>
    </citation>
    <scope>NUCLEOTIDE SEQUENCE [LARGE SCALE GENOMIC DNA]</scope>
    <source>
        <strain evidence="2 3">ICMP 19927</strain>
    </source>
</reference>
<protein>
    <recommendedName>
        <fullName evidence="1">Enoyl reductase (ER) domain-containing protein</fullName>
    </recommendedName>
</protein>
<keyword evidence="3" id="KW-1185">Reference proteome</keyword>
<dbReference type="InParanoid" id="A0A1Y2LTQ2"/>
<dbReference type="PANTHER" id="PTHR45033:SF2">
    <property type="entry name" value="ZINC-TYPE ALCOHOL DEHYDROGENASE-LIKE PROTEIN C1773.06C"/>
    <property type="match status" value="1"/>
</dbReference>
<feature type="domain" description="Enoyl reductase (ER)" evidence="1">
    <location>
        <begin position="17"/>
        <end position="367"/>
    </location>
</feature>
<dbReference type="OMA" id="FMEQHAI"/>
<accession>A0A1Y2LTQ2</accession>
<dbReference type="InterPro" id="IPR052711">
    <property type="entry name" value="Zinc_ADH-like"/>
</dbReference>
<dbReference type="Gene3D" id="3.90.180.10">
    <property type="entry name" value="Medium-chain alcohol dehydrogenases, catalytic domain"/>
    <property type="match status" value="1"/>
</dbReference>
<evidence type="ECO:0000259" key="1">
    <source>
        <dbReference type="SMART" id="SM00829"/>
    </source>
</evidence>
<dbReference type="SUPFAM" id="SSF51735">
    <property type="entry name" value="NAD(P)-binding Rossmann-fold domains"/>
    <property type="match status" value="1"/>
</dbReference>
<dbReference type="GO" id="GO:0016491">
    <property type="term" value="F:oxidoreductase activity"/>
    <property type="evidence" value="ECO:0007669"/>
    <property type="project" value="InterPro"/>
</dbReference>
<dbReference type="Proteomes" id="UP000193240">
    <property type="component" value="Unassembled WGS sequence"/>
</dbReference>
<organism evidence="2 3">
    <name type="scientific">Epicoccum nigrum</name>
    <name type="common">Soil fungus</name>
    <name type="synonym">Epicoccum purpurascens</name>
    <dbReference type="NCBI Taxonomy" id="105696"/>
    <lineage>
        <taxon>Eukaryota</taxon>
        <taxon>Fungi</taxon>
        <taxon>Dikarya</taxon>
        <taxon>Ascomycota</taxon>
        <taxon>Pezizomycotina</taxon>
        <taxon>Dothideomycetes</taxon>
        <taxon>Pleosporomycetidae</taxon>
        <taxon>Pleosporales</taxon>
        <taxon>Pleosporineae</taxon>
        <taxon>Didymellaceae</taxon>
        <taxon>Epicoccum</taxon>
    </lineage>
</organism>
<dbReference type="InterPro" id="IPR011032">
    <property type="entry name" value="GroES-like_sf"/>
</dbReference>
<name>A0A1Y2LTQ2_EPING</name>